<evidence type="ECO:0000256" key="1">
    <source>
        <dbReference type="ARBA" id="ARBA00004370"/>
    </source>
</evidence>
<reference evidence="16" key="1">
    <citation type="submission" date="2022-10" db="EMBL/GenBank/DDBJ databases">
        <title>The WGS of Solirubrobacter ginsenosidimutans DSM 21036.</title>
        <authorList>
            <person name="Jiang Z."/>
        </authorList>
    </citation>
    <scope>NUCLEOTIDE SEQUENCE</scope>
    <source>
        <strain evidence="16">DSM 21036</strain>
    </source>
</reference>
<dbReference type="SMART" id="SM00382">
    <property type="entry name" value="AAA"/>
    <property type="match status" value="1"/>
</dbReference>
<feature type="region of interest" description="Disordered" evidence="14">
    <location>
        <begin position="611"/>
        <end position="650"/>
    </location>
</feature>
<feature type="domain" description="AAA+ ATPase" evidence="15">
    <location>
        <begin position="215"/>
        <end position="356"/>
    </location>
</feature>
<keyword evidence="6 11" id="KW-0378">Hydrolase</keyword>
<keyword evidence="8 11" id="KW-0067">ATP-binding</keyword>
<feature type="binding site" evidence="11">
    <location>
        <position position="451"/>
    </location>
    <ligand>
        <name>Zn(2+)</name>
        <dbReference type="ChEBI" id="CHEBI:29105"/>
        <note>catalytic</note>
    </ligand>
</feature>
<protein>
    <recommendedName>
        <fullName evidence="11">ATP-dependent zinc metalloprotease FtsH</fullName>
        <ecNumber evidence="11">3.4.24.-</ecNumber>
    </recommendedName>
</protein>
<evidence type="ECO:0000313" key="16">
    <source>
        <dbReference type="EMBL" id="MDA0164080.1"/>
    </source>
</evidence>
<name>A0A9X3MWP0_9ACTN</name>
<dbReference type="Pfam" id="PF00004">
    <property type="entry name" value="AAA"/>
    <property type="match status" value="1"/>
</dbReference>
<feature type="binding site" evidence="11">
    <location>
        <position position="447"/>
    </location>
    <ligand>
        <name>Zn(2+)</name>
        <dbReference type="ChEBI" id="CHEBI:29105"/>
        <note>catalytic</note>
    </ligand>
</feature>
<dbReference type="Proteomes" id="UP001149140">
    <property type="component" value="Unassembled WGS sequence"/>
</dbReference>
<dbReference type="GO" id="GO:0005524">
    <property type="term" value="F:ATP binding"/>
    <property type="evidence" value="ECO:0007669"/>
    <property type="project" value="UniProtKB-UniRule"/>
</dbReference>
<feature type="transmembrane region" description="Helical" evidence="11">
    <location>
        <begin position="12"/>
        <end position="32"/>
    </location>
</feature>
<keyword evidence="3 11" id="KW-0645">Protease</keyword>
<comment type="subcellular location">
    <subcellularLocation>
        <location evidence="11">Cell membrane</location>
        <topology evidence="11">Multi-pass membrane protein</topology>
        <orientation evidence="11">Cytoplasmic side</orientation>
    </subcellularLocation>
    <subcellularLocation>
        <location evidence="1">Membrane</location>
    </subcellularLocation>
</comment>
<comment type="function">
    <text evidence="11">Acts as a processive, ATP-dependent zinc metallopeptidase for both cytoplasmic and membrane proteins. Plays a role in the quality control of integral membrane proteins.</text>
</comment>
<evidence type="ECO:0000256" key="13">
    <source>
        <dbReference type="SAM" id="Coils"/>
    </source>
</evidence>
<keyword evidence="5 11" id="KW-0547">Nucleotide-binding</keyword>
<feature type="coiled-coil region" evidence="13">
    <location>
        <begin position="573"/>
        <end position="600"/>
    </location>
</feature>
<dbReference type="Gene3D" id="1.10.8.60">
    <property type="match status" value="1"/>
</dbReference>
<gene>
    <name evidence="11" type="primary">ftsH</name>
    <name evidence="16" type="ORF">OM076_27655</name>
</gene>
<dbReference type="AlphaFoldDB" id="A0A9X3MWP0"/>
<dbReference type="EMBL" id="JAPDOD010000030">
    <property type="protein sequence ID" value="MDA0164080.1"/>
    <property type="molecule type" value="Genomic_DNA"/>
</dbReference>
<feature type="active site" evidence="11">
    <location>
        <position position="448"/>
    </location>
</feature>
<dbReference type="GO" id="GO:0006508">
    <property type="term" value="P:proteolysis"/>
    <property type="evidence" value="ECO:0007669"/>
    <property type="project" value="UniProtKB-KW"/>
</dbReference>
<dbReference type="EC" id="3.4.24.-" evidence="11"/>
<accession>A0A9X3MWP0</accession>
<organism evidence="16 17">
    <name type="scientific">Solirubrobacter ginsenosidimutans</name>
    <dbReference type="NCBI Taxonomy" id="490573"/>
    <lineage>
        <taxon>Bacteria</taxon>
        <taxon>Bacillati</taxon>
        <taxon>Actinomycetota</taxon>
        <taxon>Thermoleophilia</taxon>
        <taxon>Solirubrobacterales</taxon>
        <taxon>Solirubrobacteraceae</taxon>
        <taxon>Solirubrobacter</taxon>
    </lineage>
</organism>
<keyword evidence="11" id="KW-0812">Transmembrane</keyword>
<dbReference type="GO" id="GO:0004222">
    <property type="term" value="F:metalloendopeptidase activity"/>
    <property type="evidence" value="ECO:0007669"/>
    <property type="project" value="InterPro"/>
</dbReference>
<dbReference type="GO" id="GO:0005886">
    <property type="term" value="C:plasma membrane"/>
    <property type="evidence" value="ECO:0007669"/>
    <property type="project" value="UniProtKB-SubCell"/>
</dbReference>
<dbReference type="HAMAP" id="MF_01458">
    <property type="entry name" value="FtsH"/>
    <property type="match status" value="1"/>
</dbReference>
<dbReference type="Gene3D" id="1.20.58.760">
    <property type="entry name" value="Peptidase M41"/>
    <property type="match status" value="1"/>
</dbReference>
<evidence type="ECO:0000256" key="11">
    <source>
        <dbReference type="HAMAP-Rule" id="MF_01458"/>
    </source>
</evidence>
<dbReference type="InterPro" id="IPR041569">
    <property type="entry name" value="AAA_lid_3"/>
</dbReference>
<evidence type="ECO:0000256" key="4">
    <source>
        <dbReference type="ARBA" id="ARBA00022723"/>
    </source>
</evidence>
<evidence type="ECO:0000256" key="7">
    <source>
        <dbReference type="ARBA" id="ARBA00022833"/>
    </source>
</evidence>
<comment type="similarity">
    <text evidence="12">Belongs to the AAA ATPase family.</text>
</comment>
<comment type="subunit">
    <text evidence="11">Homohexamer.</text>
</comment>
<keyword evidence="13" id="KW-0175">Coiled coil</keyword>
<dbReference type="InterPro" id="IPR037219">
    <property type="entry name" value="Peptidase_M41-like"/>
</dbReference>
<feature type="binding site" evidence="11">
    <location>
        <begin position="223"/>
        <end position="230"/>
    </location>
    <ligand>
        <name>ATP</name>
        <dbReference type="ChEBI" id="CHEBI:30616"/>
    </ligand>
</feature>
<dbReference type="SUPFAM" id="SSF52540">
    <property type="entry name" value="P-loop containing nucleoside triphosphate hydrolases"/>
    <property type="match status" value="1"/>
</dbReference>
<comment type="cofactor">
    <cofactor evidence="11">
        <name>Zn(2+)</name>
        <dbReference type="ChEBI" id="CHEBI:29105"/>
    </cofactor>
    <text evidence="11">Binds 1 zinc ion per subunit.</text>
</comment>
<comment type="similarity">
    <text evidence="2 11">In the C-terminal section; belongs to the peptidase M41 family.</text>
</comment>
<evidence type="ECO:0000256" key="6">
    <source>
        <dbReference type="ARBA" id="ARBA00022801"/>
    </source>
</evidence>
<evidence type="ECO:0000256" key="2">
    <source>
        <dbReference type="ARBA" id="ARBA00010044"/>
    </source>
</evidence>
<keyword evidence="9 11" id="KW-0482">Metalloprotease</keyword>
<dbReference type="SUPFAM" id="SSF140990">
    <property type="entry name" value="FtsH protease domain-like"/>
    <property type="match status" value="1"/>
</dbReference>
<dbReference type="PANTHER" id="PTHR23076">
    <property type="entry name" value="METALLOPROTEASE M41 FTSH"/>
    <property type="match status" value="1"/>
</dbReference>
<dbReference type="GO" id="GO:0004176">
    <property type="term" value="F:ATP-dependent peptidase activity"/>
    <property type="evidence" value="ECO:0007669"/>
    <property type="project" value="InterPro"/>
</dbReference>
<keyword evidence="7 11" id="KW-0862">Zinc</keyword>
<evidence type="ECO:0000256" key="5">
    <source>
        <dbReference type="ARBA" id="ARBA00022741"/>
    </source>
</evidence>
<evidence type="ECO:0000259" key="15">
    <source>
        <dbReference type="SMART" id="SM00382"/>
    </source>
</evidence>
<dbReference type="Gene3D" id="3.40.50.300">
    <property type="entry name" value="P-loop containing nucleotide triphosphate hydrolases"/>
    <property type="match status" value="1"/>
</dbReference>
<dbReference type="InterPro" id="IPR005936">
    <property type="entry name" value="FtsH"/>
</dbReference>
<keyword evidence="17" id="KW-1185">Reference proteome</keyword>
<keyword evidence="10 11" id="KW-0472">Membrane</keyword>
<dbReference type="InterPro" id="IPR000642">
    <property type="entry name" value="Peptidase_M41"/>
</dbReference>
<evidence type="ECO:0000256" key="8">
    <source>
        <dbReference type="ARBA" id="ARBA00022840"/>
    </source>
</evidence>
<proteinExistence type="inferred from homology"/>
<dbReference type="GO" id="GO:0030163">
    <property type="term" value="P:protein catabolic process"/>
    <property type="evidence" value="ECO:0007669"/>
    <property type="project" value="UniProtKB-UniRule"/>
</dbReference>
<feature type="binding site" evidence="11">
    <location>
        <position position="522"/>
    </location>
    <ligand>
        <name>Zn(2+)</name>
        <dbReference type="ChEBI" id="CHEBI:29105"/>
        <note>catalytic</note>
    </ligand>
</feature>
<keyword evidence="4 11" id="KW-0479">Metal-binding</keyword>
<dbReference type="FunFam" id="3.40.50.300:FF:000001">
    <property type="entry name" value="ATP-dependent zinc metalloprotease FtsH"/>
    <property type="match status" value="1"/>
</dbReference>
<dbReference type="Pfam" id="PF17862">
    <property type="entry name" value="AAA_lid_3"/>
    <property type="match status" value="1"/>
</dbReference>
<dbReference type="Pfam" id="PF01434">
    <property type="entry name" value="Peptidase_M41"/>
    <property type="match status" value="1"/>
</dbReference>
<evidence type="ECO:0000313" key="17">
    <source>
        <dbReference type="Proteomes" id="UP001149140"/>
    </source>
</evidence>
<sequence length="677" mass="71324">MSSNPRQLPSAVLRSVVTTAMIVLGFMAPWTLLPANAHAAGTTASAQAVKAAGGDSADEFSYSDLRAAIADKAVKSATLSPASFEAEVVLKDGSKRKVGYPPTDEALADELSAAGAKVKIDTGFATARSQFPWGALMMLGGIGAMIAAMFFLQRKHAKAARAGQDMQSKNAQKEGELPSVRFSDIAGCDEAVQEASELVDFLKAPLEYRRLGAKMPSGLMLYGPPGTGKTLLAKAVAGEAGAAFYAMSGSDFVEMFVGVGAARVRDVFAKARLNTPAIIFIDEVDAVGAKRGGGSGGGGGHREADQTLNQLLVEMDGFGGNERLLVIAATNRLDTLDPALLRPGRFSRHVHVGPPSEDGRLSILNVHAKGKPLAEDVDLPQLAKVTAGSSGAELAEMLNEGAIMAARGKRPEITHEDLFEGFLRVVAGPRKASAMLAAGEREAVAYHEAGHVLCAELCPSVDKTLHATINPRGQAAGFAVVGRSDRALHTAQHIHEQLIYILGGRAAEHVIYGTVSSGAANDLEKANTIARAAVEQYGLSPAVGQIVNSQSGFAEQTKATIDAEIRRIVEDAYRDAIAMVQEHREQLERLTQALLRAGDIDHLEIAAAMEGSTPAARRPNLQPLPDPEPEFVADLDDAPGDAPERRLWLPGRSTAGQAIAAFRSERDDSHRGPAARA</sequence>
<dbReference type="PROSITE" id="PS00674">
    <property type="entry name" value="AAA"/>
    <property type="match status" value="1"/>
</dbReference>
<comment type="caution">
    <text evidence="16">The sequence shown here is derived from an EMBL/GenBank/DDBJ whole genome shotgun (WGS) entry which is preliminary data.</text>
</comment>
<keyword evidence="11" id="KW-1003">Cell membrane</keyword>
<evidence type="ECO:0000256" key="9">
    <source>
        <dbReference type="ARBA" id="ARBA00023049"/>
    </source>
</evidence>
<dbReference type="InterPro" id="IPR027417">
    <property type="entry name" value="P-loop_NTPase"/>
</dbReference>
<evidence type="ECO:0000256" key="14">
    <source>
        <dbReference type="SAM" id="MobiDB-lite"/>
    </source>
</evidence>
<dbReference type="InterPro" id="IPR003593">
    <property type="entry name" value="AAA+_ATPase"/>
</dbReference>
<comment type="similarity">
    <text evidence="11">In the central section; belongs to the AAA ATPase family.</text>
</comment>
<evidence type="ECO:0000256" key="3">
    <source>
        <dbReference type="ARBA" id="ARBA00022670"/>
    </source>
</evidence>
<dbReference type="CDD" id="cd19501">
    <property type="entry name" value="RecA-like_FtsH"/>
    <property type="match status" value="1"/>
</dbReference>
<evidence type="ECO:0000256" key="12">
    <source>
        <dbReference type="RuleBase" id="RU003651"/>
    </source>
</evidence>
<feature type="region of interest" description="Disordered" evidence="14">
    <location>
        <begin position="658"/>
        <end position="677"/>
    </location>
</feature>
<dbReference type="PANTHER" id="PTHR23076:SF97">
    <property type="entry name" value="ATP-DEPENDENT ZINC METALLOPROTEASE YME1L1"/>
    <property type="match status" value="1"/>
</dbReference>
<dbReference type="InterPro" id="IPR003959">
    <property type="entry name" value="ATPase_AAA_core"/>
</dbReference>
<keyword evidence="11" id="KW-1133">Transmembrane helix</keyword>
<dbReference type="GO" id="GO:0008270">
    <property type="term" value="F:zinc ion binding"/>
    <property type="evidence" value="ECO:0007669"/>
    <property type="project" value="UniProtKB-UniRule"/>
</dbReference>
<feature type="transmembrane region" description="Helical" evidence="11">
    <location>
        <begin position="131"/>
        <end position="152"/>
    </location>
</feature>
<evidence type="ECO:0000256" key="10">
    <source>
        <dbReference type="ARBA" id="ARBA00023136"/>
    </source>
</evidence>
<dbReference type="InterPro" id="IPR003960">
    <property type="entry name" value="ATPase_AAA_CS"/>
</dbReference>
<dbReference type="GO" id="GO:0016887">
    <property type="term" value="F:ATP hydrolysis activity"/>
    <property type="evidence" value="ECO:0007669"/>
    <property type="project" value="UniProtKB-UniRule"/>
</dbReference>
<feature type="compositionally biased region" description="Acidic residues" evidence="14">
    <location>
        <begin position="627"/>
        <end position="639"/>
    </location>
</feature>